<feature type="domain" description="CusB-like beta-barrel" evidence="4">
    <location>
        <begin position="323"/>
        <end position="393"/>
    </location>
</feature>
<dbReference type="Proteomes" id="UP000727962">
    <property type="component" value="Unassembled WGS sequence"/>
</dbReference>
<dbReference type="PANTHER" id="PTHR30469:SF15">
    <property type="entry name" value="HLYD FAMILY OF SECRETION PROTEINS"/>
    <property type="match status" value="1"/>
</dbReference>
<proteinExistence type="inferred from homology"/>
<evidence type="ECO:0000313" key="6">
    <source>
        <dbReference type="EMBL" id="MBI1755865.1"/>
    </source>
</evidence>
<dbReference type="Pfam" id="PF25881">
    <property type="entry name" value="HH_YBHG"/>
    <property type="match status" value="1"/>
</dbReference>
<dbReference type="Gene3D" id="2.40.30.170">
    <property type="match status" value="1"/>
</dbReference>
<dbReference type="Pfam" id="PF25989">
    <property type="entry name" value="YknX_C"/>
    <property type="match status" value="1"/>
</dbReference>
<evidence type="ECO:0000259" key="5">
    <source>
        <dbReference type="Pfam" id="PF25989"/>
    </source>
</evidence>
<dbReference type="Gene3D" id="2.40.420.20">
    <property type="match status" value="1"/>
</dbReference>
<feature type="coiled-coil region" evidence="2">
    <location>
        <begin position="131"/>
        <end position="184"/>
    </location>
</feature>
<comment type="caution">
    <text evidence="6">The sequence shown here is derived from an EMBL/GenBank/DDBJ whole genome shotgun (WGS) entry which is preliminary data.</text>
</comment>
<dbReference type="GO" id="GO:0015562">
    <property type="term" value="F:efflux transmembrane transporter activity"/>
    <property type="evidence" value="ECO:0007669"/>
    <property type="project" value="TreeGrafter"/>
</dbReference>
<comment type="similarity">
    <text evidence="1">Belongs to the membrane fusion protein (MFP) (TC 8.A.1) family.</text>
</comment>
<evidence type="ECO:0000259" key="4">
    <source>
        <dbReference type="Pfam" id="PF25954"/>
    </source>
</evidence>
<accession>A0A931PV45</accession>
<organism evidence="6 7">
    <name type="scientific">Fimbriimonas ginsengisoli</name>
    <dbReference type="NCBI Taxonomy" id="1005039"/>
    <lineage>
        <taxon>Bacteria</taxon>
        <taxon>Bacillati</taxon>
        <taxon>Armatimonadota</taxon>
        <taxon>Fimbriimonadia</taxon>
        <taxon>Fimbriimonadales</taxon>
        <taxon>Fimbriimonadaceae</taxon>
        <taxon>Fimbriimonas</taxon>
    </lineage>
</organism>
<sequence>MSLLALVAAGCVDRGAQERAKKTQQMLSDPTKSVLVMTARTQPIDETMEITGQVTTTQDSQVGAKQSGRLVGVYVRDGDRVAAGQLLAAQDATSANAQLSSAYAGLTSARSALSQAKSNAAIGPSKSSAAVAAAEAQLRSAKSSLAKAKAGGRAEEREQADWNVRSAKSNMETARRDLDRTQALYAQGAVPRQRLDQAQTTYDSALTAYNGALQQQLMVQTGARPEDLSIAQEAVHSAEENLRTARAQKSLDVLYGDQVQSAQAAVTSAQAQVNMARQLVEDTQMRAPFAGKISGKPAQLGVTAVPGQTVVRVVGGQGAYMEGQVPESSISKIKLGSQVDVVIEGAGNLRVRGSVAAIDPLGQEVGRLFKLRVQLGGSLEGVMPGMFARASVHMRTISDALVVPVSALAKRGEDDVVFIADGATAKSVKVTLGIRHQDVVQVEGLQAGQSVIVQGQEALVDGSPIKVEKSKTTAVVIWPSPALGG</sequence>
<evidence type="ECO:0000256" key="2">
    <source>
        <dbReference type="SAM" id="Coils"/>
    </source>
</evidence>
<dbReference type="InterPro" id="IPR059052">
    <property type="entry name" value="HH_YbhG-like"/>
</dbReference>
<dbReference type="Gene3D" id="2.40.50.100">
    <property type="match status" value="2"/>
</dbReference>
<dbReference type="SUPFAM" id="SSF111369">
    <property type="entry name" value="HlyD-like secretion proteins"/>
    <property type="match status" value="2"/>
</dbReference>
<dbReference type="AlphaFoldDB" id="A0A931PV45"/>
<evidence type="ECO:0000259" key="3">
    <source>
        <dbReference type="Pfam" id="PF25881"/>
    </source>
</evidence>
<dbReference type="InterPro" id="IPR006143">
    <property type="entry name" value="RND_pump_MFP"/>
</dbReference>
<dbReference type="Pfam" id="PF25954">
    <property type="entry name" value="Beta-barrel_RND_2"/>
    <property type="match status" value="1"/>
</dbReference>
<dbReference type="Gene3D" id="1.10.287.470">
    <property type="entry name" value="Helix hairpin bin"/>
    <property type="match status" value="1"/>
</dbReference>
<dbReference type="NCBIfam" id="TIGR01730">
    <property type="entry name" value="RND_mfp"/>
    <property type="match status" value="1"/>
</dbReference>
<evidence type="ECO:0000256" key="1">
    <source>
        <dbReference type="ARBA" id="ARBA00009477"/>
    </source>
</evidence>
<reference evidence="6" key="1">
    <citation type="submission" date="2020-07" db="EMBL/GenBank/DDBJ databases">
        <title>Huge and variable diversity of episymbiotic CPR bacteria and DPANN archaea in groundwater ecosystems.</title>
        <authorList>
            <person name="He C.Y."/>
            <person name="Keren R."/>
            <person name="Whittaker M."/>
            <person name="Farag I.F."/>
            <person name="Doudna J."/>
            <person name="Cate J.H.D."/>
            <person name="Banfield J.F."/>
        </authorList>
    </citation>
    <scope>NUCLEOTIDE SEQUENCE</scope>
    <source>
        <strain evidence="6">NC_groundwater_17_Pr7_B-0.1um_64_12</strain>
    </source>
</reference>
<dbReference type="PANTHER" id="PTHR30469">
    <property type="entry name" value="MULTIDRUG RESISTANCE PROTEIN MDTA"/>
    <property type="match status" value="1"/>
</dbReference>
<gene>
    <name evidence="6" type="ORF">HYR64_02005</name>
</gene>
<evidence type="ECO:0000313" key="7">
    <source>
        <dbReference type="Proteomes" id="UP000727962"/>
    </source>
</evidence>
<name>A0A931PV45_FIMGI</name>
<dbReference type="InterPro" id="IPR058637">
    <property type="entry name" value="YknX-like_C"/>
</dbReference>
<feature type="domain" description="YbhG-like alpha-helical hairpin" evidence="3">
    <location>
        <begin position="130"/>
        <end position="246"/>
    </location>
</feature>
<dbReference type="InterPro" id="IPR058792">
    <property type="entry name" value="Beta-barrel_RND_2"/>
</dbReference>
<protein>
    <submittedName>
        <fullName evidence="6">Efflux RND transporter periplasmic adaptor subunit</fullName>
    </submittedName>
</protein>
<feature type="domain" description="YknX-like C-terminal permuted SH3-like" evidence="5">
    <location>
        <begin position="400"/>
        <end position="467"/>
    </location>
</feature>
<keyword evidence="2" id="KW-0175">Coiled coil</keyword>
<dbReference type="EMBL" id="JACOSL010000013">
    <property type="protein sequence ID" value="MBI1755865.1"/>
    <property type="molecule type" value="Genomic_DNA"/>
</dbReference>
<dbReference type="GO" id="GO:1990281">
    <property type="term" value="C:efflux pump complex"/>
    <property type="evidence" value="ECO:0007669"/>
    <property type="project" value="TreeGrafter"/>
</dbReference>